<evidence type="ECO:0000259" key="6">
    <source>
        <dbReference type="Pfam" id="PF00892"/>
    </source>
</evidence>
<sequence length="206" mass="20629">MIGFSFAYLSLGAGLGTLVLFGCVQVTMFCGAVARGERPALRRWGGVGLAFAGLIWLVSPAGVAPAPGGAASMVAAGFGWGVYSLIGKRVTEPLSATAAKFLLAAPFGFTAVLIVPAGPAVQPMGVVYGLLSGMGASGLGYALWYSVLPRIDASTASVAQLSVPVIAVAGGAVFLDEAVTSRLVLAACVVLAGVALTTVRSRPKTV</sequence>
<reference evidence="7 8" key="1">
    <citation type="submission" date="2018-09" db="EMBL/GenBank/DDBJ databases">
        <title>Roseovarius spongiae sp. nov., isolated from a marine sponge.</title>
        <authorList>
            <person name="Zhuang L."/>
            <person name="Luo L."/>
        </authorList>
    </citation>
    <scope>NUCLEOTIDE SEQUENCE [LARGE SCALE GENOMIC DNA]</scope>
    <source>
        <strain evidence="7 8">HN-E21</strain>
    </source>
</reference>
<protein>
    <submittedName>
        <fullName evidence="7">DMT family transporter</fullName>
    </submittedName>
</protein>
<dbReference type="InterPro" id="IPR037185">
    <property type="entry name" value="EmrE-like"/>
</dbReference>
<evidence type="ECO:0000256" key="1">
    <source>
        <dbReference type="ARBA" id="ARBA00004141"/>
    </source>
</evidence>
<dbReference type="OrthoDB" id="321830at2"/>
<keyword evidence="8" id="KW-1185">Reference proteome</keyword>
<organism evidence="7 8">
    <name type="scientific">Roseovarius spongiae</name>
    <dbReference type="NCBI Taxonomy" id="2320272"/>
    <lineage>
        <taxon>Bacteria</taxon>
        <taxon>Pseudomonadati</taxon>
        <taxon>Pseudomonadota</taxon>
        <taxon>Alphaproteobacteria</taxon>
        <taxon>Rhodobacterales</taxon>
        <taxon>Roseobacteraceae</taxon>
        <taxon>Roseovarius</taxon>
    </lineage>
</organism>
<feature type="transmembrane region" description="Helical" evidence="5">
    <location>
        <begin position="156"/>
        <end position="175"/>
    </location>
</feature>
<evidence type="ECO:0000313" key="8">
    <source>
        <dbReference type="Proteomes" id="UP000281128"/>
    </source>
</evidence>
<feature type="transmembrane region" description="Helical" evidence="5">
    <location>
        <begin position="69"/>
        <end position="86"/>
    </location>
</feature>
<comment type="caution">
    <text evidence="7">The sequence shown here is derived from an EMBL/GenBank/DDBJ whole genome shotgun (WGS) entry which is preliminary data.</text>
</comment>
<dbReference type="PANTHER" id="PTHR32322:SF9">
    <property type="entry name" value="AMINO-ACID METABOLITE EFFLUX PUMP-RELATED"/>
    <property type="match status" value="1"/>
</dbReference>
<keyword evidence="4 5" id="KW-0472">Membrane</keyword>
<feature type="transmembrane region" description="Helical" evidence="5">
    <location>
        <begin position="98"/>
        <end position="119"/>
    </location>
</feature>
<proteinExistence type="predicted"/>
<feature type="transmembrane region" description="Helical" evidence="5">
    <location>
        <begin position="181"/>
        <end position="199"/>
    </location>
</feature>
<feature type="domain" description="EamA" evidence="6">
    <location>
        <begin position="69"/>
        <end position="198"/>
    </location>
</feature>
<dbReference type="Pfam" id="PF00892">
    <property type="entry name" value="EamA"/>
    <property type="match status" value="1"/>
</dbReference>
<keyword evidence="2 5" id="KW-0812">Transmembrane</keyword>
<gene>
    <name evidence="7" type="ORF">D6850_14690</name>
</gene>
<keyword evidence="3 5" id="KW-1133">Transmembrane helix</keyword>
<dbReference type="EMBL" id="RAPE01000004">
    <property type="protein sequence ID" value="RKF13531.1"/>
    <property type="molecule type" value="Genomic_DNA"/>
</dbReference>
<evidence type="ECO:0000256" key="4">
    <source>
        <dbReference type="ARBA" id="ARBA00023136"/>
    </source>
</evidence>
<comment type="subcellular location">
    <subcellularLocation>
        <location evidence="1">Membrane</location>
        <topology evidence="1">Multi-pass membrane protein</topology>
    </subcellularLocation>
</comment>
<feature type="transmembrane region" description="Helical" evidence="5">
    <location>
        <begin position="125"/>
        <end position="144"/>
    </location>
</feature>
<dbReference type="InterPro" id="IPR050638">
    <property type="entry name" value="AA-Vitamin_Transporters"/>
</dbReference>
<evidence type="ECO:0000256" key="3">
    <source>
        <dbReference type="ARBA" id="ARBA00022989"/>
    </source>
</evidence>
<evidence type="ECO:0000313" key="7">
    <source>
        <dbReference type="EMBL" id="RKF13531.1"/>
    </source>
</evidence>
<dbReference type="InterPro" id="IPR000620">
    <property type="entry name" value="EamA_dom"/>
</dbReference>
<dbReference type="AlphaFoldDB" id="A0A3A8AUE0"/>
<accession>A0A3A8AUE0</accession>
<evidence type="ECO:0000256" key="5">
    <source>
        <dbReference type="SAM" id="Phobius"/>
    </source>
</evidence>
<name>A0A3A8AUE0_9RHOB</name>
<feature type="transmembrane region" description="Helical" evidence="5">
    <location>
        <begin position="44"/>
        <end position="63"/>
    </location>
</feature>
<dbReference type="SUPFAM" id="SSF103481">
    <property type="entry name" value="Multidrug resistance efflux transporter EmrE"/>
    <property type="match status" value="2"/>
</dbReference>
<evidence type="ECO:0000256" key="2">
    <source>
        <dbReference type="ARBA" id="ARBA00022692"/>
    </source>
</evidence>
<dbReference type="GO" id="GO:0016020">
    <property type="term" value="C:membrane"/>
    <property type="evidence" value="ECO:0007669"/>
    <property type="project" value="UniProtKB-SubCell"/>
</dbReference>
<dbReference type="RefSeq" id="WP_121168295.1">
    <property type="nucleotide sequence ID" value="NZ_RAPE01000004.1"/>
</dbReference>
<dbReference type="Proteomes" id="UP000281128">
    <property type="component" value="Unassembled WGS sequence"/>
</dbReference>
<dbReference type="PANTHER" id="PTHR32322">
    <property type="entry name" value="INNER MEMBRANE TRANSPORTER"/>
    <property type="match status" value="1"/>
</dbReference>
<feature type="transmembrane region" description="Helical" evidence="5">
    <location>
        <begin position="6"/>
        <end position="32"/>
    </location>
</feature>